<dbReference type="AlphaFoldDB" id="A0A0G4I5D3"/>
<dbReference type="VEuPathDB" id="CryptoDB:Cvel_11146"/>
<keyword evidence="2" id="KW-1133">Transmembrane helix</keyword>
<organism evidence="3">
    <name type="scientific">Chromera velia CCMP2878</name>
    <dbReference type="NCBI Taxonomy" id="1169474"/>
    <lineage>
        <taxon>Eukaryota</taxon>
        <taxon>Sar</taxon>
        <taxon>Alveolata</taxon>
        <taxon>Colpodellida</taxon>
        <taxon>Chromeraceae</taxon>
        <taxon>Chromera</taxon>
    </lineage>
</organism>
<evidence type="ECO:0000256" key="2">
    <source>
        <dbReference type="SAM" id="Phobius"/>
    </source>
</evidence>
<evidence type="ECO:0000256" key="1">
    <source>
        <dbReference type="SAM" id="MobiDB-lite"/>
    </source>
</evidence>
<reference evidence="3" key="1">
    <citation type="submission" date="2014-11" db="EMBL/GenBank/DDBJ databases">
        <authorList>
            <person name="Otto D Thomas"/>
            <person name="Naeem Raeece"/>
        </authorList>
    </citation>
    <scope>NUCLEOTIDE SEQUENCE</scope>
</reference>
<sequence length="504" mass="56142">MWRGRSPSSCCDVLLGFYTNKVVWVRDRRLGILNFLFAALILSYIGIYQIVYNSAYLKKEVPLGTAHLELQRPTNGCDPDSNGVEELLVTTRVRRQTQTRHCSPDPRDEGLEKCERPYWTETTEDFFIADIESFFLAIAHSAVAPTLGIRENLKTSSGVLEVCSSSDPEAKETSTYSCTTLRPGQGYYSGHEDQPVDIFAVSDLLEVAGINLDNITSETGGRTKRFDGVVLMVTELPTRTFGLSEIKFSNVSIGGSVRVVENRQGILIVVKQEFGKVGQLARSCLPGACLQTLVDYLANYLLPDKRLFTEYKYQTTHDFGPFRKLLRRALDAGVSALEILEVADEIEEAKYRGEQVDEKKFAVKIEELIRTRQNQLEVSPKTGGDFVYDLEHMGEALQNAQPYGGQTGELEEKNAEAQPAPASAPPPAALERNEAPHLEPQPTYTREQEHSEPVDQHSHRHSESVALAAPTPAGRRGSDKVDAEPYVGLEVHEGVNQRKRRSSH</sequence>
<evidence type="ECO:0000313" key="3">
    <source>
        <dbReference type="EMBL" id="CEM52219.1"/>
    </source>
</evidence>
<name>A0A0G4I5D3_9ALVE</name>
<accession>A0A0G4I5D3</accession>
<feature type="compositionally biased region" description="Basic and acidic residues" evidence="1">
    <location>
        <begin position="446"/>
        <end position="463"/>
    </location>
</feature>
<protein>
    <submittedName>
        <fullName evidence="3">Uncharacterized protein</fullName>
    </submittedName>
</protein>
<gene>
    <name evidence="3" type="ORF">Cvel_11146</name>
</gene>
<keyword evidence="2" id="KW-0472">Membrane</keyword>
<dbReference type="EMBL" id="CDMZ01005183">
    <property type="protein sequence ID" value="CEM52219.1"/>
    <property type="molecule type" value="Genomic_DNA"/>
</dbReference>
<feature type="transmembrane region" description="Helical" evidence="2">
    <location>
        <begin position="30"/>
        <end position="51"/>
    </location>
</feature>
<feature type="region of interest" description="Disordered" evidence="1">
    <location>
        <begin position="400"/>
        <end position="504"/>
    </location>
</feature>
<keyword evidence="2" id="KW-0812">Transmembrane</keyword>
<proteinExistence type="predicted"/>
<dbReference type="Gene3D" id="1.10.287.940">
    <property type="entry name" value="atp-gated p2x4 ion channel"/>
    <property type="match status" value="1"/>
</dbReference>